<comment type="subcellular location">
    <subcellularLocation>
        <location evidence="1">Membrane</location>
        <topology evidence="1">Multi-pass membrane protein</topology>
    </subcellularLocation>
</comment>
<proteinExistence type="predicted"/>
<reference evidence="7 8" key="1">
    <citation type="submission" date="2018-06" db="EMBL/GenBank/DDBJ databases">
        <authorList>
            <consortium name="Pathogen Informatics"/>
            <person name="Doyle S."/>
        </authorList>
    </citation>
    <scope>NUCLEOTIDE SEQUENCE [LARGE SCALE GENOMIC DNA]</scope>
    <source>
        <strain evidence="7 8">NCTC11341</strain>
    </source>
</reference>
<evidence type="ECO:0000313" key="7">
    <source>
        <dbReference type="EMBL" id="STH70618.1"/>
    </source>
</evidence>
<evidence type="ECO:0000256" key="6">
    <source>
        <dbReference type="SAM" id="Phobius"/>
    </source>
</evidence>
<dbReference type="Proteomes" id="UP000254428">
    <property type="component" value="Unassembled WGS sequence"/>
</dbReference>
<keyword evidence="4 6" id="KW-1133">Transmembrane helix</keyword>
<dbReference type="Gene3D" id="1.10.3860.10">
    <property type="entry name" value="Sodium:dicarboxylate symporter"/>
    <property type="match status" value="1"/>
</dbReference>
<dbReference type="EMBL" id="UGBT01000002">
    <property type="protein sequence ID" value="STH70618.1"/>
    <property type="molecule type" value="Genomic_DNA"/>
</dbReference>
<evidence type="ECO:0000256" key="2">
    <source>
        <dbReference type="ARBA" id="ARBA00022448"/>
    </source>
</evidence>
<evidence type="ECO:0000256" key="3">
    <source>
        <dbReference type="ARBA" id="ARBA00022692"/>
    </source>
</evidence>
<evidence type="ECO:0000256" key="5">
    <source>
        <dbReference type="ARBA" id="ARBA00023136"/>
    </source>
</evidence>
<protein>
    <submittedName>
        <fullName evidence="7">C4-dicarboxylate transport protein</fullName>
    </submittedName>
</protein>
<name>A0A376NWJ1_ECOLX</name>
<accession>A0A376NWJ1</accession>
<dbReference type="InterPro" id="IPR036458">
    <property type="entry name" value="Na:dicarbo_symporter_sf"/>
</dbReference>
<feature type="transmembrane region" description="Helical" evidence="6">
    <location>
        <begin position="31"/>
        <end position="52"/>
    </location>
</feature>
<evidence type="ECO:0000256" key="4">
    <source>
        <dbReference type="ARBA" id="ARBA00022989"/>
    </source>
</evidence>
<dbReference type="Pfam" id="PF00375">
    <property type="entry name" value="SDF"/>
    <property type="match status" value="1"/>
</dbReference>
<dbReference type="SUPFAM" id="SSF118215">
    <property type="entry name" value="Proton glutamate symport protein"/>
    <property type="match status" value="1"/>
</dbReference>
<dbReference type="AlphaFoldDB" id="A0A376NWJ1"/>
<evidence type="ECO:0000256" key="1">
    <source>
        <dbReference type="ARBA" id="ARBA00004141"/>
    </source>
</evidence>
<organism evidence="7 8">
    <name type="scientific">Escherichia coli</name>
    <dbReference type="NCBI Taxonomy" id="562"/>
    <lineage>
        <taxon>Bacteria</taxon>
        <taxon>Pseudomonadati</taxon>
        <taxon>Pseudomonadota</taxon>
        <taxon>Gammaproteobacteria</taxon>
        <taxon>Enterobacterales</taxon>
        <taxon>Enterobacteriaceae</taxon>
        <taxon>Escherichia</taxon>
    </lineage>
</organism>
<evidence type="ECO:0000313" key="8">
    <source>
        <dbReference type="Proteomes" id="UP000254428"/>
    </source>
</evidence>
<keyword evidence="2" id="KW-0813">Transport</keyword>
<keyword evidence="3 6" id="KW-0812">Transmembrane</keyword>
<dbReference type="InterPro" id="IPR001991">
    <property type="entry name" value="Na-dicarboxylate_symporter"/>
</dbReference>
<dbReference type="GO" id="GO:0015293">
    <property type="term" value="F:symporter activity"/>
    <property type="evidence" value="ECO:0007669"/>
    <property type="project" value="InterPro"/>
</dbReference>
<keyword evidence="5 6" id="KW-0472">Membrane</keyword>
<dbReference type="GO" id="GO:0016020">
    <property type="term" value="C:membrane"/>
    <property type="evidence" value="ECO:0007669"/>
    <property type="project" value="UniProtKB-SubCell"/>
</dbReference>
<gene>
    <name evidence="7" type="primary">dctA_2</name>
    <name evidence="7" type="ORF">NCTC11341_02182</name>
</gene>
<sequence length="70" mass="7384">MIMRLAPIGAFGAMAFTIGKYGVGTLVQLGQLIICFYITCILFVVLVLGSIAKRLVSVSSNLSATSVKNC</sequence>